<evidence type="ECO:0000313" key="1">
    <source>
        <dbReference type="EMBL" id="KAK1920635.1"/>
    </source>
</evidence>
<sequence length="192" mass="20983">MSLVISHGSGKIAILVLAPSYTTGLPRSRLTATSLQEKQNVHGLITTALIIDVLSLPVTYDGRLSKNMYVVEVLGLSIGSFPFRFRRSTCYTNEHRSTAHRPTSQETETTFYSAVNLFLLATCTSAAFTFAFASATLGTMLSAHLPLLALAQPVHLQSEHLQSTFPGPHLVQPVEQLHSLVYLRTLSTVISR</sequence>
<reference evidence="1" key="1">
    <citation type="submission" date="2023-02" db="EMBL/GenBank/DDBJ databases">
        <title>Identification and recombinant expression of a fungal hydrolase from Papiliotrema laurentii that hydrolyzes apple cutin and clears colloidal polyester polyurethane.</title>
        <authorList>
            <consortium name="DOE Joint Genome Institute"/>
            <person name="Roman V.A."/>
            <person name="Bojanowski C."/>
            <person name="Crable B.R."/>
            <person name="Wagner D.N."/>
            <person name="Hung C.S."/>
            <person name="Nadeau L.J."/>
            <person name="Schratz L."/>
            <person name="Haridas S."/>
            <person name="Pangilinan J."/>
            <person name="Lipzen A."/>
            <person name="Na H."/>
            <person name="Yan M."/>
            <person name="Ng V."/>
            <person name="Grigoriev I.V."/>
            <person name="Spatafora J.W."/>
            <person name="Barlow D."/>
            <person name="Biffinger J."/>
            <person name="Kelley-Loughnane N."/>
            <person name="Varaljay V.A."/>
            <person name="Crookes-Goodson W.J."/>
        </authorList>
    </citation>
    <scope>NUCLEOTIDE SEQUENCE</scope>
    <source>
        <strain evidence="1">5307AH</strain>
    </source>
</reference>
<keyword evidence="2" id="KW-1185">Reference proteome</keyword>
<organism evidence="1 2">
    <name type="scientific">Papiliotrema laurentii</name>
    <name type="common">Cryptococcus laurentii</name>
    <dbReference type="NCBI Taxonomy" id="5418"/>
    <lineage>
        <taxon>Eukaryota</taxon>
        <taxon>Fungi</taxon>
        <taxon>Dikarya</taxon>
        <taxon>Basidiomycota</taxon>
        <taxon>Agaricomycotina</taxon>
        <taxon>Tremellomycetes</taxon>
        <taxon>Tremellales</taxon>
        <taxon>Rhynchogastremaceae</taxon>
        <taxon>Papiliotrema</taxon>
    </lineage>
</organism>
<dbReference type="EMBL" id="JAODAN010000015">
    <property type="protein sequence ID" value="KAK1920635.1"/>
    <property type="molecule type" value="Genomic_DNA"/>
</dbReference>
<gene>
    <name evidence="1" type="ORF">DB88DRAFT_137028</name>
</gene>
<accession>A0AAD9FII3</accession>
<comment type="caution">
    <text evidence="1">The sequence shown here is derived from an EMBL/GenBank/DDBJ whole genome shotgun (WGS) entry which is preliminary data.</text>
</comment>
<dbReference type="Proteomes" id="UP001182556">
    <property type="component" value="Unassembled WGS sequence"/>
</dbReference>
<evidence type="ECO:0000313" key="2">
    <source>
        <dbReference type="Proteomes" id="UP001182556"/>
    </source>
</evidence>
<name>A0AAD9FII3_PAPLA</name>
<protein>
    <submittedName>
        <fullName evidence="1">Uncharacterized protein</fullName>
    </submittedName>
</protein>
<dbReference type="AlphaFoldDB" id="A0AAD9FII3"/>
<proteinExistence type="predicted"/>